<proteinExistence type="predicted"/>
<gene>
    <name evidence="1" type="ORF">ARMSODRAFT_184204</name>
</gene>
<reference evidence="2" key="1">
    <citation type="journal article" date="2017" name="Nat. Ecol. Evol.">
        <title>Genome expansion and lineage-specific genetic innovations in the forest pathogenic fungi Armillaria.</title>
        <authorList>
            <person name="Sipos G."/>
            <person name="Prasanna A.N."/>
            <person name="Walter M.C."/>
            <person name="O'Connor E."/>
            <person name="Balint B."/>
            <person name="Krizsan K."/>
            <person name="Kiss B."/>
            <person name="Hess J."/>
            <person name="Varga T."/>
            <person name="Slot J."/>
            <person name="Riley R."/>
            <person name="Boka B."/>
            <person name="Rigling D."/>
            <person name="Barry K."/>
            <person name="Lee J."/>
            <person name="Mihaltcheva S."/>
            <person name="LaButti K."/>
            <person name="Lipzen A."/>
            <person name="Waldron R."/>
            <person name="Moloney N.M."/>
            <person name="Sperisen C."/>
            <person name="Kredics L."/>
            <person name="Vagvoelgyi C."/>
            <person name="Patrignani A."/>
            <person name="Fitzpatrick D."/>
            <person name="Nagy I."/>
            <person name="Doyle S."/>
            <person name="Anderson J.B."/>
            <person name="Grigoriev I.V."/>
            <person name="Gueldener U."/>
            <person name="Muensterkoetter M."/>
            <person name="Nagy L.G."/>
        </authorList>
    </citation>
    <scope>NUCLEOTIDE SEQUENCE [LARGE SCALE GENOMIC DNA]</scope>
    <source>
        <strain evidence="2">28-4</strain>
    </source>
</reference>
<accession>A0A2H3AGY9</accession>
<protein>
    <submittedName>
        <fullName evidence="1">Uncharacterized protein</fullName>
    </submittedName>
</protein>
<sequence>MMHDVSLSQMPYSSSFSQNGFHRTNNKMFILRFYARPLTGPERTENLSMLHLSISLTPSHPLINPLSGLRSHVLISILFLTAG</sequence>
<dbReference type="EMBL" id="KZ293577">
    <property type="protein sequence ID" value="PBK58205.1"/>
    <property type="molecule type" value="Genomic_DNA"/>
</dbReference>
<keyword evidence="2" id="KW-1185">Reference proteome</keyword>
<organism evidence="1 2">
    <name type="scientific">Armillaria solidipes</name>
    <dbReference type="NCBI Taxonomy" id="1076256"/>
    <lineage>
        <taxon>Eukaryota</taxon>
        <taxon>Fungi</taxon>
        <taxon>Dikarya</taxon>
        <taxon>Basidiomycota</taxon>
        <taxon>Agaricomycotina</taxon>
        <taxon>Agaricomycetes</taxon>
        <taxon>Agaricomycetidae</taxon>
        <taxon>Agaricales</taxon>
        <taxon>Marasmiineae</taxon>
        <taxon>Physalacriaceae</taxon>
        <taxon>Armillaria</taxon>
    </lineage>
</organism>
<dbReference type="AlphaFoldDB" id="A0A2H3AGY9"/>
<dbReference type="Proteomes" id="UP000218334">
    <property type="component" value="Unassembled WGS sequence"/>
</dbReference>
<evidence type="ECO:0000313" key="2">
    <source>
        <dbReference type="Proteomes" id="UP000218334"/>
    </source>
</evidence>
<evidence type="ECO:0000313" key="1">
    <source>
        <dbReference type="EMBL" id="PBK58205.1"/>
    </source>
</evidence>
<name>A0A2H3AGY9_9AGAR</name>